<dbReference type="Pfam" id="PF03590">
    <property type="entry name" value="AsnA"/>
    <property type="match status" value="1"/>
</dbReference>
<keyword evidence="2 5" id="KW-0436">Ligase</keyword>
<dbReference type="InterPro" id="IPR045864">
    <property type="entry name" value="aa-tRNA-synth_II/BPL/LPL"/>
</dbReference>
<dbReference type="GO" id="GO:0016740">
    <property type="term" value="F:transferase activity"/>
    <property type="evidence" value="ECO:0007669"/>
    <property type="project" value="UniProtKB-ARBA"/>
</dbReference>
<keyword evidence="1" id="KW-0963">Cytoplasm</keyword>
<organism evidence="5 6">
    <name type="scientific">Clostridium perfringens</name>
    <dbReference type="NCBI Taxonomy" id="1502"/>
    <lineage>
        <taxon>Bacteria</taxon>
        <taxon>Bacillati</taxon>
        <taxon>Bacillota</taxon>
        <taxon>Clostridia</taxon>
        <taxon>Eubacteriales</taxon>
        <taxon>Clostridiaceae</taxon>
        <taxon>Clostridium</taxon>
    </lineage>
</organism>
<dbReference type="EMBL" id="WNVG01001251">
    <property type="protein sequence ID" value="MDZ5035093.1"/>
    <property type="molecule type" value="Genomic_DNA"/>
</dbReference>
<dbReference type="SUPFAM" id="SSF55681">
    <property type="entry name" value="Class II aaRS and biotin synthetases"/>
    <property type="match status" value="1"/>
</dbReference>
<evidence type="ECO:0000313" key="6">
    <source>
        <dbReference type="Proteomes" id="UP001289066"/>
    </source>
</evidence>
<comment type="caution">
    <text evidence="5">The sequence shown here is derived from an EMBL/GenBank/DDBJ whole genome shotgun (WGS) entry which is preliminary data.</text>
</comment>
<dbReference type="Proteomes" id="UP001289066">
    <property type="component" value="Unassembled WGS sequence"/>
</dbReference>
<feature type="non-terminal residue" evidence="5">
    <location>
        <position position="1"/>
    </location>
</feature>
<dbReference type="AlphaFoldDB" id="A0AAW9J919"/>
<evidence type="ECO:0000256" key="2">
    <source>
        <dbReference type="ARBA" id="ARBA00022598"/>
    </source>
</evidence>
<dbReference type="Gene3D" id="3.30.930.10">
    <property type="entry name" value="Bira Bifunctional Protein, Domain 2"/>
    <property type="match status" value="1"/>
</dbReference>
<dbReference type="GO" id="GO:0004071">
    <property type="term" value="F:aspartate-ammonia ligase activity"/>
    <property type="evidence" value="ECO:0007669"/>
    <property type="project" value="InterPro"/>
</dbReference>
<keyword evidence="4" id="KW-0067">ATP-binding</keyword>
<accession>A0AAW9J919</accession>
<evidence type="ECO:0000256" key="3">
    <source>
        <dbReference type="ARBA" id="ARBA00022741"/>
    </source>
</evidence>
<keyword evidence="3" id="KW-0547">Nucleotide-binding</keyword>
<sequence length="142" mass="16479">PEGYKSSTTLIETEVHIKKIKDFFERALAENLSLTRVSAPLFVESGNGLNDTLNGVERPVKFDILATGEDVEIVHSLSKWKRLSLHRYGFKVSEGLYTDMNAIRRDEELDNLHSVYVDQWDWELVIDKKDRTEDKLKEIVRK</sequence>
<protein>
    <submittedName>
        <fullName evidence="5">Aspartate--ammonia ligase</fullName>
    </submittedName>
</protein>
<proteinExistence type="predicted"/>
<dbReference type="GO" id="GO:0006529">
    <property type="term" value="P:asparagine biosynthetic process"/>
    <property type="evidence" value="ECO:0007669"/>
    <property type="project" value="InterPro"/>
</dbReference>
<dbReference type="GO" id="GO:0140096">
    <property type="term" value="F:catalytic activity, acting on a protein"/>
    <property type="evidence" value="ECO:0007669"/>
    <property type="project" value="UniProtKB-ARBA"/>
</dbReference>
<reference evidence="5" key="1">
    <citation type="submission" date="2019-11" db="EMBL/GenBank/DDBJ databases">
        <title>Characterization of Clostridium perfringens isolates from swine manure treated agricultural soils.</title>
        <authorList>
            <person name="Wushke S.T."/>
        </authorList>
    </citation>
    <scope>NUCLEOTIDE SEQUENCE</scope>
    <source>
        <strain evidence="5">X15</strain>
    </source>
</reference>
<name>A0AAW9J919_CLOPF</name>
<gene>
    <name evidence="5" type="ORF">GNF81_20620</name>
</gene>
<dbReference type="InterPro" id="IPR004618">
    <property type="entry name" value="AsnA"/>
</dbReference>
<feature type="non-terminal residue" evidence="5">
    <location>
        <position position="142"/>
    </location>
</feature>
<dbReference type="PANTHER" id="PTHR30073:SF5">
    <property type="entry name" value="ASPARTATE--AMMONIA LIGASE"/>
    <property type="match status" value="1"/>
</dbReference>
<dbReference type="GO" id="GO:0005829">
    <property type="term" value="C:cytosol"/>
    <property type="evidence" value="ECO:0007669"/>
    <property type="project" value="TreeGrafter"/>
</dbReference>
<evidence type="ECO:0000313" key="5">
    <source>
        <dbReference type="EMBL" id="MDZ5035093.1"/>
    </source>
</evidence>
<dbReference type="GO" id="GO:0005524">
    <property type="term" value="F:ATP binding"/>
    <property type="evidence" value="ECO:0007669"/>
    <property type="project" value="UniProtKB-KW"/>
</dbReference>
<dbReference type="PANTHER" id="PTHR30073">
    <property type="entry name" value="ASPARTATE--AMMONIA LIGASE"/>
    <property type="match status" value="1"/>
</dbReference>
<evidence type="ECO:0000256" key="1">
    <source>
        <dbReference type="ARBA" id="ARBA00022490"/>
    </source>
</evidence>
<evidence type="ECO:0000256" key="4">
    <source>
        <dbReference type="ARBA" id="ARBA00022840"/>
    </source>
</evidence>